<evidence type="ECO:0000256" key="7">
    <source>
        <dbReference type="ARBA" id="ARBA00022989"/>
    </source>
</evidence>
<feature type="compositionally biased region" description="Acidic residues" evidence="9">
    <location>
        <begin position="98"/>
        <end position="122"/>
    </location>
</feature>
<keyword evidence="11" id="KW-1185">Reference proteome</keyword>
<dbReference type="GO" id="GO:0043560">
    <property type="term" value="F:insulin receptor substrate binding"/>
    <property type="evidence" value="ECO:0007669"/>
    <property type="project" value="TreeGrafter"/>
</dbReference>
<keyword evidence="7" id="KW-1133">Transmembrane helix</keyword>
<keyword evidence="5" id="KW-0547">Nucleotide-binding</keyword>
<keyword evidence="4" id="KW-0677">Repeat</keyword>
<evidence type="ECO:0000256" key="8">
    <source>
        <dbReference type="ARBA" id="ARBA00023136"/>
    </source>
</evidence>
<organism evidence="11 12">
    <name type="scientific">Strongyloides papillosus</name>
    <name type="common">Intestinal threadworm</name>
    <dbReference type="NCBI Taxonomy" id="174720"/>
    <lineage>
        <taxon>Eukaryota</taxon>
        <taxon>Metazoa</taxon>
        <taxon>Ecdysozoa</taxon>
        <taxon>Nematoda</taxon>
        <taxon>Chromadorea</taxon>
        <taxon>Rhabditida</taxon>
        <taxon>Tylenchina</taxon>
        <taxon>Panagrolaimomorpha</taxon>
        <taxon>Strongyloidoidea</taxon>
        <taxon>Strongyloididae</taxon>
        <taxon>Strongyloides</taxon>
    </lineage>
</organism>
<dbReference type="GO" id="GO:0051897">
    <property type="term" value="P:positive regulation of phosphatidylinositol 3-kinase/protein kinase B signal transduction"/>
    <property type="evidence" value="ECO:0007669"/>
    <property type="project" value="TreeGrafter"/>
</dbReference>
<evidence type="ECO:0000256" key="6">
    <source>
        <dbReference type="ARBA" id="ARBA00022840"/>
    </source>
</evidence>
<dbReference type="PANTHER" id="PTHR24416:SF525">
    <property type="entry name" value="INSULIN-LIKE RECEPTOR"/>
    <property type="match status" value="1"/>
</dbReference>
<dbReference type="AlphaFoldDB" id="A0A0N5CIB3"/>
<keyword evidence="2" id="KW-0812">Transmembrane</keyword>
<dbReference type="GO" id="GO:0005899">
    <property type="term" value="C:insulin receptor complex"/>
    <property type="evidence" value="ECO:0007669"/>
    <property type="project" value="TreeGrafter"/>
</dbReference>
<dbReference type="PANTHER" id="PTHR24416">
    <property type="entry name" value="TYROSINE-PROTEIN KINASE RECEPTOR"/>
    <property type="match status" value="1"/>
</dbReference>
<dbReference type="InterPro" id="IPR050122">
    <property type="entry name" value="RTK"/>
</dbReference>
<reference evidence="12" key="1">
    <citation type="submission" date="2017-02" db="UniProtKB">
        <authorList>
            <consortium name="WormBaseParasite"/>
        </authorList>
    </citation>
    <scope>IDENTIFICATION</scope>
</reference>
<dbReference type="InterPro" id="IPR001245">
    <property type="entry name" value="Ser-Thr/Tyr_kinase_cat_dom"/>
</dbReference>
<proteinExistence type="predicted"/>
<dbReference type="GO" id="GO:0005009">
    <property type="term" value="F:insulin receptor activity"/>
    <property type="evidence" value="ECO:0007669"/>
    <property type="project" value="TreeGrafter"/>
</dbReference>
<evidence type="ECO:0000313" key="12">
    <source>
        <dbReference type="WBParaSite" id="SPAL_0001756700.1"/>
    </source>
</evidence>
<evidence type="ECO:0000256" key="4">
    <source>
        <dbReference type="ARBA" id="ARBA00022737"/>
    </source>
</evidence>
<evidence type="ECO:0000256" key="5">
    <source>
        <dbReference type="ARBA" id="ARBA00022741"/>
    </source>
</evidence>
<dbReference type="WBParaSite" id="SPAL_0001756700.1">
    <property type="protein sequence ID" value="SPAL_0001756700.1"/>
    <property type="gene ID" value="SPAL_0001756700"/>
</dbReference>
<feature type="domain" description="Serine-threonine/tyrosine-protein kinase catalytic" evidence="10">
    <location>
        <begin position="1"/>
        <end position="61"/>
    </location>
</feature>
<keyword evidence="6" id="KW-0067">ATP-binding</keyword>
<evidence type="ECO:0000256" key="9">
    <source>
        <dbReference type="SAM" id="MobiDB-lite"/>
    </source>
</evidence>
<dbReference type="Gene3D" id="1.10.510.10">
    <property type="entry name" value="Transferase(Phosphotransferase) domain 1"/>
    <property type="match status" value="1"/>
</dbReference>
<keyword evidence="8" id="KW-0472">Membrane</keyword>
<evidence type="ECO:0000259" key="10">
    <source>
        <dbReference type="Pfam" id="PF07714"/>
    </source>
</evidence>
<evidence type="ECO:0000256" key="3">
    <source>
        <dbReference type="ARBA" id="ARBA00022729"/>
    </source>
</evidence>
<sequence>MLTLAQQPYAGLYNPKVFEYIVKSRRILSRPQGCADFLYNTMKHCWRYNPSDRPSFFQFLMRLEPYRTEVFNQQSFVLINYEKLKNEYRMDCDFDLTDDDEEKYEGEYEEDEEEEGIEEVDNHDEKEDDRFRQS</sequence>
<dbReference type="Pfam" id="PF07714">
    <property type="entry name" value="PK_Tyr_Ser-Thr"/>
    <property type="match status" value="1"/>
</dbReference>
<dbReference type="Proteomes" id="UP000046392">
    <property type="component" value="Unplaced"/>
</dbReference>
<evidence type="ECO:0000313" key="11">
    <source>
        <dbReference type="Proteomes" id="UP000046392"/>
    </source>
</evidence>
<name>A0A0N5CIB3_STREA</name>
<dbReference type="SUPFAM" id="SSF56112">
    <property type="entry name" value="Protein kinase-like (PK-like)"/>
    <property type="match status" value="1"/>
</dbReference>
<feature type="region of interest" description="Disordered" evidence="9">
    <location>
        <begin position="98"/>
        <end position="134"/>
    </location>
</feature>
<evidence type="ECO:0000256" key="2">
    <source>
        <dbReference type="ARBA" id="ARBA00022692"/>
    </source>
</evidence>
<evidence type="ECO:0000256" key="1">
    <source>
        <dbReference type="ARBA" id="ARBA00004479"/>
    </source>
</evidence>
<keyword evidence="3" id="KW-0732">Signal</keyword>
<dbReference type="GO" id="GO:0042593">
    <property type="term" value="P:glucose homeostasis"/>
    <property type="evidence" value="ECO:0007669"/>
    <property type="project" value="TreeGrafter"/>
</dbReference>
<dbReference type="STRING" id="174720.A0A0N5CIB3"/>
<dbReference type="GO" id="GO:0043410">
    <property type="term" value="P:positive regulation of MAPK cascade"/>
    <property type="evidence" value="ECO:0007669"/>
    <property type="project" value="TreeGrafter"/>
</dbReference>
<protein>
    <submittedName>
        <fullName evidence="12">Pkinase_Tyr domain-containing protein</fullName>
    </submittedName>
</protein>
<feature type="compositionally biased region" description="Basic and acidic residues" evidence="9">
    <location>
        <begin position="123"/>
        <end position="134"/>
    </location>
</feature>
<dbReference type="InterPro" id="IPR011009">
    <property type="entry name" value="Kinase-like_dom_sf"/>
</dbReference>
<dbReference type="GO" id="GO:0030424">
    <property type="term" value="C:axon"/>
    <property type="evidence" value="ECO:0007669"/>
    <property type="project" value="TreeGrafter"/>
</dbReference>
<dbReference type="GO" id="GO:0005524">
    <property type="term" value="F:ATP binding"/>
    <property type="evidence" value="ECO:0007669"/>
    <property type="project" value="UniProtKB-KW"/>
</dbReference>
<accession>A0A0N5CIB3</accession>
<comment type="subcellular location">
    <subcellularLocation>
        <location evidence="1">Membrane</location>
        <topology evidence="1">Single-pass type I membrane protein</topology>
    </subcellularLocation>
</comment>